<name>T1EPM3_HELRO</name>
<accession>T1EPM3</accession>
<keyword evidence="1" id="KW-0812">Transmembrane</keyword>
<reference evidence="3" key="3">
    <citation type="submission" date="2015-06" db="UniProtKB">
        <authorList>
            <consortium name="EnsemblMetazoa"/>
        </authorList>
    </citation>
    <scope>IDENTIFICATION</scope>
</reference>
<dbReference type="RefSeq" id="XP_009015264.1">
    <property type="nucleotide sequence ID" value="XM_009017016.1"/>
</dbReference>
<dbReference type="EMBL" id="KB096324">
    <property type="protein sequence ID" value="ESO05896.1"/>
    <property type="molecule type" value="Genomic_DNA"/>
</dbReference>
<feature type="transmembrane region" description="Helical" evidence="1">
    <location>
        <begin position="51"/>
        <end position="72"/>
    </location>
</feature>
<sequence>MFNPDIAYDKSKSANFNQTTVDAIDKLLGISSLTTTSSTATPLGTLTTPQLIGIVVGSIFGAGLLLLLLSVFGSSILSCLTSFCSCCIGFPCCCCRGFFAASFGACESDCRPICTPVTAECTPCATPCATPRPVFVPPVKRFVSTTAMASCAPAANYSVNVNNCSGLSTSSQYCGAATSGYRSGSMCARKNCHTYLPQMPVSGNGMMGCSSRVTNIVNKRVDDCGC</sequence>
<keyword evidence="4" id="KW-1185">Reference proteome</keyword>
<evidence type="ECO:0000313" key="4">
    <source>
        <dbReference type="Proteomes" id="UP000015101"/>
    </source>
</evidence>
<dbReference type="CTD" id="20198523"/>
<dbReference type="EnsemblMetazoa" id="HelroT159986">
    <property type="protein sequence ID" value="HelroP159986"/>
    <property type="gene ID" value="HelroG159986"/>
</dbReference>
<protein>
    <submittedName>
        <fullName evidence="2 3">Uncharacterized protein</fullName>
    </submittedName>
</protein>
<keyword evidence="1" id="KW-0472">Membrane</keyword>
<keyword evidence="1" id="KW-1133">Transmembrane helix</keyword>
<gene>
    <name evidence="3" type="primary">20198523</name>
    <name evidence="2" type="ORF">HELRODRAFT_159986</name>
</gene>
<reference evidence="2 4" key="2">
    <citation type="journal article" date="2013" name="Nature">
        <title>Insights into bilaterian evolution from three spiralian genomes.</title>
        <authorList>
            <person name="Simakov O."/>
            <person name="Marletaz F."/>
            <person name="Cho S.J."/>
            <person name="Edsinger-Gonzales E."/>
            <person name="Havlak P."/>
            <person name="Hellsten U."/>
            <person name="Kuo D.H."/>
            <person name="Larsson T."/>
            <person name="Lv J."/>
            <person name="Arendt D."/>
            <person name="Savage R."/>
            <person name="Osoegawa K."/>
            <person name="de Jong P."/>
            <person name="Grimwood J."/>
            <person name="Chapman J.A."/>
            <person name="Shapiro H."/>
            <person name="Aerts A."/>
            <person name="Otillar R.P."/>
            <person name="Terry A.Y."/>
            <person name="Boore J.L."/>
            <person name="Grigoriev I.V."/>
            <person name="Lindberg D.R."/>
            <person name="Seaver E.C."/>
            <person name="Weisblat D.A."/>
            <person name="Putnam N.H."/>
            <person name="Rokhsar D.S."/>
        </authorList>
    </citation>
    <scope>NUCLEOTIDE SEQUENCE</scope>
</reference>
<proteinExistence type="predicted"/>
<dbReference type="AlphaFoldDB" id="T1EPM3"/>
<dbReference type="GeneID" id="20198523"/>
<evidence type="ECO:0000256" key="1">
    <source>
        <dbReference type="SAM" id="Phobius"/>
    </source>
</evidence>
<dbReference type="KEGG" id="hro:HELRODRAFT_159986"/>
<dbReference type="InParanoid" id="T1EPM3"/>
<organism evidence="3 4">
    <name type="scientific">Helobdella robusta</name>
    <name type="common">Californian leech</name>
    <dbReference type="NCBI Taxonomy" id="6412"/>
    <lineage>
        <taxon>Eukaryota</taxon>
        <taxon>Metazoa</taxon>
        <taxon>Spiralia</taxon>
        <taxon>Lophotrochozoa</taxon>
        <taxon>Annelida</taxon>
        <taxon>Clitellata</taxon>
        <taxon>Hirudinea</taxon>
        <taxon>Rhynchobdellida</taxon>
        <taxon>Glossiphoniidae</taxon>
        <taxon>Helobdella</taxon>
    </lineage>
</organism>
<dbReference type="Proteomes" id="UP000015101">
    <property type="component" value="Unassembled WGS sequence"/>
</dbReference>
<evidence type="ECO:0000313" key="2">
    <source>
        <dbReference type="EMBL" id="ESO05896.1"/>
    </source>
</evidence>
<reference evidence="4" key="1">
    <citation type="submission" date="2012-12" db="EMBL/GenBank/DDBJ databases">
        <authorList>
            <person name="Hellsten U."/>
            <person name="Grimwood J."/>
            <person name="Chapman J.A."/>
            <person name="Shapiro H."/>
            <person name="Aerts A."/>
            <person name="Otillar R.P."/>
            <person name="Terry A.Y."/>
            <person name="Boore J.L."/>
            <person name="Simakov O."/>
            <person name="Marletaz F."/>
            <person name="Cho S.-J."/>
            <person name="Edsinger-Gonzales E."/>
            <person name="Havlak P."/>
            <person name="Kuo D.-H."/>
            <person name="Larsson T."/>
            <person name="Lv J."/>
            <person name="Arendt D."/>
            <person name="Savage R."/>
            <person name="Osoegawa K."/>
            <person name="de Jong P."/>
            <person name="Lindberg D.R."/>
            <person name="Seaver E.C."/>
            <person name="Weisblat D.A."/>
            <person name="Putnam N.H."/>
            <person name="Grigoriev I.V."/>
            <person name="Rokhsar D.S."/>
        </authorList>
    </citation>
    <scope>NUCLEOTIDE SEQUENCE</scope>
</reference>
<evidence type="ECO:0000313" key="3">
    <source>
        <dbReference type="EnsemblMetazoa" id="HelroP159986"/>
    </source>
</evidence>
<dbReference type="HOGENOM" id="CLU_1225970_0_0_1"/>
<dbReference type="EMBL" id="AMQM01000455">
    <property type="status" value="NOT_ANNOTATED_CDS"/>
    <property type="molecule type" value="Genomic_DNA"/>
</dbReference>